<protein>
    <submittedName>
        <fullName evidence="2">Integral membrane protein</fullName>
    </submittedName>
</protein>
<dbReference type="AlphaFoldDB" id="Q0A5Y4"/>
<dbReference type="eggNOG" id="COG5473">
    <property type="taxonomic scope" value="Bacteria"/>
</dbReference>
<feature type="transmembrane region" description="Helical" evidence="1">
    <location>
        <begin position="47"/>
        <end position="67"/>
    </location>
</feature>
<dbReference type="InterPro" id="IPR018692">
    <property type="entry name" value="DUF2189"/>
</dbReference>
<sequence length="263" mass="28662">MTDTPSPPRPPEELPMLAPCHDVAADAPLRWMQRGWADLRAAPRQSLLFGVMTVVLSYLVTAATWVYGNIGLYLGLVSGFVFVAPLLALTVYAISLQLERGRPPSLRRSLRSAVQSLRGAMFFAVILVIVLLVWARAANTLYIFFPDTADPALADLVLFLGIGSVVGALFSLVVFAASAFSLPMLVERRTDAITAVVTSVNAVLRNKRTMLVWALMIAACVAVAIVTAWLAFVVLMPLLGHATWHAYRETIDASEWPLLEQEA</sequence>
<name>Q0A5Y4_ALKEH</name>
<evidence type="ECO:0000313" key="3">
    <source>
        <dbReference type="Proteomes" id="UP000001962"/>
    </source>
</evidence>
<dbReference type="KEGG" id="aeh:Mlg_2413"/>
<feature type="transmembrane region" description="Helical" evidence="1">
    <location>
        <begin position="211"/>
        <end position="239"/>
    </location>
</feature>
<gene>
    <name evidence="2" type="ordered locus">Mlg_2413</name>
</gene>
<dbReference type="OrthoDB" id="5621705at2"/>
<accession>Q0A5Y4</accession>
<dbReference type="Proteomes" id="UP000001962">
    <property type="component" value="Chromosome"/>
</dbReference>
<feature type="transmembrane region" description="Helical" evidence="1">
    <location>
        <begin position="73"/>
        <end position="96"/>
    </location>
</feature>
<keyword evidence="1" id="KW-1133">Transmembrane helix</keyword>
<reference evidence="3" key="1">
    <citation type="submission" date="2006-08" db="EMBL/GenBank/DDBJ databases">
        <title>Complete sequence of Alkalilimnicola ehrilichei MLHE-1.</title>
        <authorList>
            <person name="Copeland A."/>
            <person name="Lucas S."/>
            <person name="Lapidus A."/>
            <person name="Barry K."/>
            <person name="Detter J.C."/>
            <person name="Glavina del Rio T."/>
            <person name="Hammon N."/>
            <person name="Israni S."/>
            <person name="Dalin E."/>
            <person name="Tice H."/>
            <person name="Pitluck S."/>
            <person name="Sims D."/>
            <person name="Brettin T."/>
            <person name="Bruce D."/>
            <person name="Han C."/>
            <person name="Tapia R."/>
            <person name="Gilna P."/>
            <person name="Schmutz J."/>
            <person name="Larimer F."/>
            <person name="Land M."/>
            <person name="Hauser L."/>
            <person name="Kyrpides N."/>
            <person name="Mikhailova N."/>
            <person name="Oremland R.S."/>
            <person name="Hoeft S.E."/>
            <person name="Switzer-Blum J."/>
            <person name="Kulp T."/>
            <person name="King G."/>
            <person name="Tabita R."/>
            <person name="Witte B."/>
            <person name="Santini J.M."/>
            <person name="Basu P."/>
            <person name="Hollibaugh J.T."/>
            <person name="Xie G."/>
            <person name="Stolz J.F."/>
            <person name="Richardson P."/>
        </authorList>
    </citation>
    <scope>NUCLEOTIDE SEQUENCE [LARGE SCALE GENOMIC DNA]</scope>
    <source>
        <strain evidence="3">ATCC BAA-1101 / DSM 17681 / MLHE-1</strain>
    </source>
</reference>
<evidence type="ECO:0000256" key="1">
    <source>
        <dbReference type="SAM" id="Phobius"/>
    </source>
</evidence>
<evidence type="ECO:0000313" key="2">
    <source>
        <dbReference type="EMBL" id="ABI57753.1"/>
    </source>
</evidence>
<feature type="transmembrane region" description="Helical" evidence="1">
    <location>
        <begin position="157"/>
        <end position="180"/>
    </location>
</feature>
<dbReference type="EMBL" id="CP000453">
    <property type="protein sequence ID" value="ABI57753.1"/>
    <property type="molecule type" value="Genomic_DNA"/>
</dbReference>
<dbReference type="Pfam" id="PF09955">
    <property type="entry name" value="DUF2189"/>
    <property type="match status" value="1"/>
</dbReference>
<feature type="transmembrane region" description="Helical" evidence="1">
    <location>
        <begin position="117"/>
        <end position="137"/>
    </location>
</feature>
<dbReference type="RefSeq" id="WP_011630146.1">
    <property type="nucleotide sequence ID" value="NC_008340.1"/>
</dbReference>
<proteinExistence type="predicted"/>
<organism evidence="2 3">
    <name type="scientific">Alkalilimnicola ehrlichii (strain ATCC BAA-1101 / DSM 17681 / MLHE-1)</name>
    <dbReference type="NCBI Taxonomy" id="187272"/>
    <lineage>
        <taxon>Bacteria</taxon>
        <taxon>Pseudomonadati</taxon>
        <taxon>Pseudomonadota</taxon>
        <taxon>Gammaproteobacteria</taxon>
        <taxon>Chromatiales</taxon>
        <taxon>Ectothiorhodospiraceae</taxon>
        <taxon>Alkalilimnicola</taxon>
    </lineage>
</organism>
<keyword evidence="3" id="KW-1185">Reference proteome</keyword>
<keyword evidence="1" id="KW-0472">Membrane</keyword>
<dbReference type="HOGENOM" id="CLU_067791_1_0_6"/>
<keyword evidence="1" id="KW-0812">Transmembrane</keyword>